<name>A0A1X7RS37_ZYMT9</name>
<gene>
    <name evidence="1" type="ORF">ZT3D7_G5381</name>
</gene>
<keyword evidence="2" id="KW-1185">Reference proteome</keyword>
<dbReference type="Proteomes" id="UP000215127">
    <property type="component" value="Chromosome 4"/>
</dbReference>
<proteinExistence type="predicted"/>
<organism evidence="1 2">
    <name type="scientific">Zymoseptoria tritici (strain ST99CH_3D7)</name>
    <dbReference type="NCBI Taxonomy" id="1276538"/>
    <lineage>
        <taxon>Eukaryota</taxon>
        <taxon>Fungi</taxon>
        <taxon>Dikarya</taxon>
        <taxon>Ascomycota</taxon>
        <taxon>Pezizomycotina</taxon>
        <taxon>Dothideomycetes</taxon>
        <taxon>Dothideomycetidae</taxon>
        <taxon>Mycosphaerellales</taxon>
        <taxon>Mycosphaerellaceae</taxon>
        <taxon>Zymoseptoria</taxon>
    </lineage>
</organism>
<evidence type="ECO:0000313" key="2">
    <source>
        <dbReference type="Proteomes" id="UP000215127"/>
    </source>
</evidence>
<dbReference type="EMBL" id="LT853695">
    <property type="protein sequence ID" value="SMQ50228.1"/>
    <property type="molecule type" value="Genomic_DNA"/>
</dbReference>
<sequence>MDFSTVRNGRPADLAPYLKDSASRIGSTAVTDELLAGIQNESLPPRVYSLWLSVCQDVHSVRKGLQFEYSVRVRRASIKHFGRLFRSRRVDELWQVLGGAGGVVTYLAEASVQDVRLFCSEVGRSGRTIIAASTRQEYVDGLYRRLKDASQNPDQRPLTRRYCKMLPACSQRVIASTPCYTLPGDVRRSVFEAHTVFLREQFLGDLYDSEKDIDISALFELLAVQAGDHQIYQGERISANIVFPLQVIDALSNRNRLKALDTTTFRKKVARPLFQKLCQREHKPDIIAGAVQSYVRYLERHAGNATYSENIFSVNVTTFVVRAWSRFPDQLDASLQSIFHFLPSSAQMDANYLTELLKGARRALRFRLLELAMRNLSCLNIDISSNTDLEKAGAIWSPHVFLALPRAESKHLLQRLMDIFHEKVFDGQVPYLGEVGLSRPADDPNFVLMQLSKGDSEHHDMVVNAVNHHKSAAFKSRTQPLRAYWASYALRCASISGSLDLYRDTLLWTRKYIKDPQTAIEIFYAGDLQNHDTIEMLSGIPDNLAGVDVSRDAICDNVRKGNQICQDLVETALLASHEPSFQDFHWKSAMRLTALVLRKRMEMVDGLQDVLHLSDEETFDTVWEPTLMYWASFERQCLEEDNRELFYPVRDPLIEKLDGSAFRELRPANARFIDELAFRQDEIRLKWRERHFPLSRKLPDPYSRGYPYKPFILMNFTKQGTVDLPYLRSRAEKVIFVDSEPALSPVPESEEVQKAIAYAVDNWEEALEDYVLLSQDRQLAASAAWKHATETMSLSRMSAVEAHVFWSPHFTKALAKCDVRGPWTDAPRQLPQPRLPVVHSDEEAVEWNPDPEFKDYIVKPRKLTPTRLDTMLVAKHLQYRDRQTSSWLEELDARVPKYEPSVFWRRAGDHLDDPATREALVAAVVMYVAEKSGSSGLLAKPFPSVGASRFPAMFLGGDFLDRDDLVKHPIQHILAAIINDIPPTLLTKLVSERTSSSIESQGAISIPQLLRLLVRSDRPQAALEMVRSFILDVPESSSWHRSVLKPSFFRSLPRKYASEFFQSLFMGVEERLAQQSARKSDRNADQGPAVKVSTVKMVSKLLSGAEFMDEDTASQISIDLFTVVTHIDIRVSVVESLLDVLKQSTDSDVRTRIIGFFERNVVPIMASMSERTDPLQGPSESLDAEVELPEVYFEGDSFQLPPMLQLMFRALGEIDASIREQIITRVLLPAFHGSIASNKRWLSLFLRQIGIPQLELPAIPVKPSFLINLLDHPANVPSEVLDVWLDYFTIILSPSTELAAVTSRIEQDPELHDWNAGRHWLTLFGKKPASYLLQKTSPVSMIRNEWQATEGGMSIDEVQSVVLRQANVVLQNPDPTLTQWEIFAGKLAPPSWRSKQFVIWEKHSKPIVDYVVRTIDGIGLSEGWLENPDRIPAILPDRFGMYLWIWLPHSSDTDKHFGGLASFISSRLTWFDESRRAYGRRYEQLVSFVQNARFPDSRVLGIALRLGDLEKHDVKKATTSMDLHVDFAKRLVQGVGAPPSIELQQQVVSMAESWATCLDEETRMQGIGLLNAQDMYGKMWYAAVG</sequence>
<evidence type="ECO:0000313" key="1">
    <source>
        <dbReference type="EMBL" id="SMQ50228.1"/>
    </source>
</evidence>
<accession>A0A1X7RS37</accession>
<protein>
    <submittedName>
        <fullName evidence="1">Uncharacterized protein</fullName>
    </submittedName>
</protein>
<reference evidence="1 2" key="1">
    <citation type="submission" date="2016-06" db="EMBL/GenBank/DDBJ databases">
        <authorList>
            <person name="Kjaerup R.B."/>
            <person name="Dalgaard T.S."/>
            <person name="Juul-Madsen H.R."/>
        </authorList>
    </citation>
    <scope>NUCLEOTIDE SEQUENCE [LARGE SCALE GENOMIC DNA]</scope>
</reference>